<dbReference type="Proteomes" id="UP000261811">
    <property type="component" value="Unassembled WGS sequence"/>
</dbReference>
<evidence type="ECO:0000313" key="1">
    <source>
        <dbReference type="EMBL" id="RFU40217.1"/>
    </source>
</evidence>
<name>A0A372JJL9_9ACTN</name>
<accession>A0A372JJL9</accession>
<sequence length="152" mass="17390">MDYKRLFDRYDNLEFDNFLGVFSPGPDADAMLAGIGDALEPLRVLTADSESIYLVDDYGQSSEAPRFPIFPEPGGLLHWGATQNGDSCLWLTTDTDPERWDIVVTDGGDWWHFHGTFVDFLVGVMERKIRCPIFPDDFPSIRRVDQFEVHDR</sequence>
<gene>
    <name evidence="1" type="ORF">DZF91_18230</name>
</gene>
<reference evidence="1 2" key="1">
    <citation type="submission" date="2018-08" db="EMBL/GenBank/DDBJ databases">
        <title>Actinomadura jelena sp. nov., a novel Actinomycete isolated from soil in Chad.</title>
        <authorList>
            <person name="Shi L."/>
        </authorList>
    </citation>
    <scope>NUCLEOTIDE SEQUENCE [LARGE SCALE GENOMIC DNA]</scope>
    <source>
        <strain evidence="1 2">NEAU-G17</strain>
    </source>
</reference>
<evidence type="ECO:0000313" key="2">
    <source>
        <dbReference type="Proteomes" id="UP000261811"/>
    </source>
</evidence>
<proteinExistence type="predicted"/>
<comment type="caution">
    <text evidence="1">The sequence shown here is derived from an EMBL/GenBank/DDBJ whole genome shotgun (WGS) entry which is preliminary data.</text>
</comment>
<evidence type="ECO:0008006" key="3">
    <source>
        <dbReference type="Google" id="ProtNLM"/>
    </source>
</evidence>
<dbReference type="AlphaFoldDB" id="A0A372JJL9"/>
<organism evidence="1 2">
    <name type="scientific">Actinomadura logoneensis</name>
    <dbReference type="NCBI Taxonomy" id="2293572"/>
    <lineage>
        <taxon>Bacteria</taxon>
        <taxon>Bacillati</taxon>
        <taxon>Actinomycetota</taxon>
        <taxon>Actinomycetes</taxon>
        <taxon>Streptosporangiales</taxon>
        <taxon>Thermomonosporaceae</taxon>
        <taxon>Actinomadura</taxon>
    </lineage>
</organism>
<keyword evidence="2" id="KW-1185">Reference proteome</keyword>
<protein>
    <recommendedName>
        <fullName evidence="3">SMI1/KNR4 family protein</fullName>
    </recommendedName>
</protein>
<dbReference type="EMBL" id="QURH01000299">
    <property type="protein sequence ID" value="RFU40217.1"/>
    <property type="molecule type" value="Genomic_DNA"/>
</dbReference>